<keyword evidence="12" id="KW-1185">Reference proteome</keyword>
<dbReference type="PROSITE" id="PS50088">
    <property type="entry name" value="ANK_REPEAT"/>
    <property type="match status" value="5"/>
</dbReference>
<feature type="repeat" description="ANK" evidence="6">
    <location>
        <begin position="228"/>
        <end position="260"/>
    </location>
</feature>
<dbReference type="SUPFAM" id="SSF158235">
    <property type="entry name" value="SOCS box-like"/>
    <property type="match status" value="1"/>
</dbReference>
<keyword evidence="5 8" id="KW-0472">Membrane</keyword>
<feature type="compositionally biased region" description="Acidic residues" evidence="7">
    <location>
        <begin position="557"/>
        <end position="581"/>
    </location>
</feature>
<name>A0AAE0QH19_9TELE</name>
<dbReference type="InterPro" id="IPR000626">
    <property type="entry name" value="Ubiquitin-like_dom"/>
</dbReference>
<feature type="repeat" description="ANK" evidence="6">
    <location>
        <begin position="129"/>
        <end position="161"/>
    </location>
</feature>
<dbReference type="PROSITE" id="PS50225">
    <property type="entry name" value="SOCS"/>
    <property type="match status" value="1"/>
</dbReference>
<evidence type="ECO:0000256" key="5">
    <source>
        <dbReference type="ARBA" id="ARBA00023136"/>
    </source>
</evidence>
<dbReference type="PANTHER" id="PTHR14557:SF4">
    <property type="entry name" value="TRANSMEMBRANE AND UBIQUITIN-LIKE DOMAIN-CONTAINING PROTEIN 2"/>
    <property type="match status" value="1"/>
</dbReference>
<evidence type="ECO:0000256" key="4">
    <source>
        <dbReference type="ARBA" id="ARBA00022989"/>
    </source>
</evidence>
<proteinExistence type="predicted"/>
<dbReference type="PANTHER" id="PTHR14557">
    <property type="entry name" value="PROTEIN C7ORF21"/>
    <property type="match status" value="1"/>
</dbReference>
<evidence type="ECO:0000259" key="10">
    <source>
        <dbReference type="PROSITE" id="PS50225"/>
    </source>
</evidence>
<evidence type="ECO:0000256" key="6">
    <source>
        <dbReference type="PROSITE-ProRule" id="PRU00023"/>
    </source>
</evidence>
<dbReference type="Pfam" id="PF00240">
    <property type="entry name" value="ubiquitin"/>
    <property type="match status" value="1"/>
</dbReference>
<evidence type="ECO:0000259" key="9">
    <source>
        <dbReference type="PROSITE" id="PS50053"/>
    </source>
</evidence>
<keyword evidence="3 8" id="KW-0812">Transmembrane</keyword>
<dbReference type="InterPro" id="IPR036770">
    <property type="entry name" value="Ankyrin_rpt-contain_sf"/>
</dbReference>
<dbReference type="AlphaFoldDB" id="A0AAE0QH19"/>
<evidence type="ECO:0000256" key="2">
    <source>
        <dbReference type="ARBA" id="ARBA00004906"/>
    </source>
</evidence>
<reference evidence="11" key="1">
    <citation type="submission" date="2023-06" db="EMBL/GenBank/DDBJ databases">
        <title>Male Hemibagrus guttatus genome.</title>
        <authorList>
            <person name="Bian C."/>
        </authorList>
    </citation>
    <scope>NUCLEOTIDE SEQUENCE</scope>
    <source>
        <strain evidence="11">Male_cb2023</strain>
        <tissue evidence="11">Muscle</tissue>
    </source>
</reference>
<evidence type="ECO:0000256" key="8">
    <source>
        <dbReference type="SAM" id="Phobius"/>
    </source>
</evidence>
<dbReference type="SUPFAM" id="SSF48403">
    <property type="entry name" value="Ankyrin repeat"/>
    <property type="match status" value="1"/>
</dbReference>
<gene>
    <name evidence="11" type="ORF">QTP70_030589</name>
</gene>
<dbReference type="Gene3D" id="1.25.40.20">
    <property type="entry name" value="Ankyrin repeat-containing domain"/>
    <property type="match status" value="3"/>
</dbReference>
<dbReference type="InterPro" id="IPR002110">
    <property type="entry name" value="Ankyrin_rpt"/>
</dbReference>
<dbReference type="GO" id="GO:0035556">
    <property type="term" value="P:intracellular signal transduction"/>
    <property type="evidence" value="ECO:0007669"/>
    <property type="project" value="InterPro"/>
</dbReference>
<feature type="non-terminal residue" evidence="11">
    <location>
        <position position="1"/>
    </location>
</feature>
<dbReference type="Pfam" id="PF12796">
    <property type="entry name" value="Ank_2"/>
    <property type="match status" value="2"/>
</dbReference>
<dbReference type="SMART" id="SM00248">
    <property type="entry name" value="ANK"/>
    <property type="match status" value="6"/>
</dbReference>
<evidence type="ECO:0000313" key="11">
    <source>
        <dbReference type="EMBL" id="KAK3520711.1"/>
    </source>
</evidence>
<dbReference type="Gene3D" id="1.10.750.20">
    <property type="entry name" value="SOCS box"/>
    <property type="match status" value="1"/>
</dbReference>
<dbReference type="SMART" id="SM00969">
    <property type="entry name" value="SOCS_box"/>
    <property type="match status" value="1"/>
</dbReference>
<feature type="repeat" description="ANK" evidence="6">
    <location>
        <begin position="194"/>
        <end position="226"/>
    </location>
</feature>
<dbReference type="SUPFAM" id="SSF54236">
    <property type="entry name" value="Ubiquitin-like"/>
    <property type="match status" value="1"/>
</dbReference>
<dbReference type="InterPro" id="IPR029071">
    <property type="entry name" value="Ubiquitin-like_domsf"/>
</dbReference>
<accession>A0AAE0QH19</accession>
<dbReference type="SMART" id="SM00213">
    <property type="entry name" value="UBQ"/>
    <property type="match status" value="1"/>
</dbReference>
<dbReference type="InterPro" id="IPR040352">
    <property type="entry name" value="TMUB1/2"/>
</dbReference>
<dbReference type="PROSITE" id="PS50053">
    <property type="entry name" value="UBIQUITIN_2"/>
    <property type="match status" value="1"/>
</dbReference>
<keyword evidence="6" id="KW-0040">ANK repeat</keyword>
<dbReference type="EMBL" id="JAUCMX010000016">
    <property type="protein sequence ID" value="KAK3520711.1"/>
    <property type="molecule type" value="Genomic_DNA"/>
</dbReference>
<evidence type="ECO:0000256" key="3">
    <source>
        <dbReference type="ARBA" id="ARBA00022692"/>
    </source>
</evidence>
<keyword evidence="4 8" id="KW-1133">Transmembrane helix</keyword>
<comment type="subcellular location">
    <subcellularLocation>
        <location evidence="1">Membrane</location>
        <topology evidence="1">Multi-pass membrane protein</topology>
    </subcellularLocation>
</comment>
<comment type="caution">
    <text evidence="11">The sequence shown here is derived from an EMBL/GenBank/DDBJ whole genome shotgun (WGS) entry which is preliminary data.</text>
</comment>
<evidence type="ECO:0008006" key="13">
    <source>
        <dbReference type="Google" id="ProtNLM"/>
    </source>
</evidence>
<dbReference type="InterPro" id="IPR036036">
    <property type="entry name" value="SOCS_box-like_dom_sf"/>
</dbReference>
<feature type="domain" description="SOCS box" evidence="10">
    <location>
        <begin position="426"/>
        <end position="463"/>
    </location>
</feature>
<dbReference type="GO" id="GO:0016020">
    <property type="term" value="C:membrane"/>
    <property type="evidence" value="ECO:0007669"/>
    <property type="project" value="UniProtKB-SubCell"/>
</dbReference>
<dbReference type="Proteomes" id="UP001274896">
    <property type="component" value="Unassembled WGS sequence"/>
</dbReference>
<dbReference type="Pfam" id="PF00023">
    <property type="entry name" value="Ank"/>
    <property type="match status" value="1"/>
</dbReference>
<dbReference type="InterPro" id="IPR001496">
    <property type="entry name" value="SOCS_box"/>
</dbReference>
<evidence type="ECO:0000313" key="12">
    <source>
        <dbReference type="Proteomes" id="UP001274896"/>
    </source>
</evidence>
<sequence length="764" mass="83561">ADASFSGMSQNTFTFTSATLRSLRLEQELQDWQETRRELEHRRVMSRRPLPAAPRLRHGTEMIQTVRAPPPQIHCRDPVVHDTFMYGDMRSVYAILKEPGMVNALMEIVHEEMVWTPEMGMWTLSSKVKQTSALRLAASRGHYGCVEELLFRGAEVDADPGGRSALHDACSGGHHACVKLLLEHGADPNLLSANGDAPLHLCNTAETYGCTELLVSMGADVNVAHHDTCLTPLHLACRRGLEEHVKLLLAHRADVTAQNREGETPLNAACAGAERSAEAARYLGVVQRLLQAGAHAHTAGRKQHTALHNACSNCSYQIADMLLQHGAQADATNCAGYTPMDCLLQVVEDYPDQRPELIARSLLNHGAKPPSTKLLKSCLLSPATLEVMLNCYPVVPDCEDWLQEVPNELLKEHKCFFNSVRRMSGQPRTLQHLCRCSLRISLGAQCHSAINKLNIPCALKEYLLCPKTFGNIVRGGEMAVCALSMLDGLGDEATTLGGVLILLLALVLAWLSTHVADRGDHILGTILTVGAHASLIGLGGHDGYTVAPSSSEPGEQQNDETTDEDKPEDDEEEGEGGEELLDIQGGRKKMSREHEGTVDDEDEGASITVRLKFLNDTEELAVLKPQDTVGELKSKYFSGRERQIKLIYQGQLLQDPRRTLLSLNITDNSVLHCHICEAQSPALPQAEPDDGQRAPVGVGLSGSLHSAALTFSTGSLVVPVFVVLLAVVWYFRFNYRQLFTAPATVSLVGVTVFFSFLIFGMHSR</sequence>
<feature type="compositionally biased region" description="Polar residues" evidence="7">
    <location>
        <begin position="547"/>
        <end position="556"/>
    </location>
</feature>
<protein>
    <recommendedName>
        <fullName evidence="13">Ankyrin repeat and SOCS box containing 16</fullName>
    </recommendedName>
</protein>
<feature type="domain" description="Ubiquitin-like" evidence="9">
    <location>
        <begin position="607"/>
        <end position="672"/>
    </location>
</feature>
<feature type="repeat" description="ANK" evidence="6">
    <location>
        <begin position="302"/>
        <end position="334"/>
    </location>
</feature>
<feature type="repeat" description="ANK" evidence="6">
    <location>
        <begin position="161"/>
        <end position="193"/>
    </location>
</feature>
<dbReference type="Gene3D" id="3.10.20.90">
    <property type="entry name" value="Phosphatidylinositol 3-kinase Catalytic Subunit, Chain A, domain 1"/>
    <property type="match status" value="1"/>
</dbReference>
<organism evidence="11 12">
    <name type="scientific">Hemibagrus guttatus</name>
    <dbReference type="NCBI Taxonomy" id="175788"/>
    <lineage>
        <taxon>Eukaryota</taxon>
        <taxon>Metazoa</taxon>
        <taxon>Chordata</taxon>
        <taxon>Craniata</taxon>
        <taxon>Vertebrata</taxon>
        <taxon>Euteleostomi</taxon>
        <taxon>Actinopterygii</taxon>
        <taxon>Neopterygii</taxon>
        <taxon>Teleostei</taxon>
        <taxon>Ostariophysi</taxon>
        <taxon>Siluriformes</taxon>
        <taxon>Bagridae</taxon>
        <taxon>Hemibagrus</taxon>
    </lineage>
</organism>
<comment type="pathway">
    <text evidence="2">Protein modification; protein ubiquitination.</text>
</comment>
<evidence type="ECO:0000256" key="1">
    <source>
        <dbReference type="ARBA" id="ARBA00004141"/>
    </source>
</evidence>
<dbReference type="FunFam" id="1.10.750.20:FF:000001">
    <property type="entry name" value="Ankyrin repeat and SOCS box containing 1"/>
    <property type="match status" value="1"/>
</dbReference>
<dbReference type="PROSITE" id="PS50297">
    <property type="entry name" value="ANK_REP_REGION"/>
    <property type="match status" value="4"/>
</dbReference>
<feature type="transmembrane region" description="Helical" evidence="8">
    <location>
        <begin position="708"/>
        <end position="731"/>
    </location>
</feature>
<dbReference type="Pfam" id="PF07525">
    <property type="entry name" value="SOCS_box"/>
    <property type="match status" value="1"/>
</dbReference>
<dbReference type="CDD" id="cd03716">
    <property type="entry name" value="SOCS_ASB_like"/>
    <property type="match status" value="1"/>
</dbReference>
<feature type="region of interest" description="Disordered" evidence="7">
    <location>
        <begin position="544"/>
        <end position="603"/>
    </location>
</feature>
<evidence type="ECO:0000256" key="7">
    <source>
        <dbReference type="SAM" id="MobiDB-lite"/>
    </source>
</evidence>
<dbReference type="GO" id="GO:0036503">
    <property type="term" value="P:ERAD pathway"/>
    <property type="evidence" value="ECO:0007669"/>
    <property type="project" value="InterPro"/>
</dbReference>
<feature type="transmembrane region" description="Helical" evidence="8">
    <location>
        <begin position="737"/>
        <end position="759"/>
    </location>
</feature>